<evidence type="ECO:0000256" key="8">
    <source>
        <dbReference type="SAM" id="Phobius"/>
    </source>
</evidence>
<evidence type="ECO:0000256" key="6">
    <source>
        <dbReference type="ARBA" id="ARBA00022989"/>
    </source>
</evidence>
<dbReference type="InterPro" id="IPR044851">
    <property type="entry name" value="Wax_synthase"/>
</dbReference>
<feature type="transmembrane region" description="Helical" evidence="8">
    <location>
        <begin position="97"/>
        <end position="114"/>
    </location>
</feature>
<proteinExistence type="inferred from homology"/>
<feature type="transmembrane region" description="Helical" evidence="8">
    <location>
        <begin position="283"/>
        <end position="302"/>
    </location>
</feature>
<gene>
    <name evidence="10" type="ORF">MELLADRAFT_52694</name>
</gene>
<keyword evidence="7 8" id="KW-0472">Membrane</keyword>
<evidence type="ECO:0000259" key="9">
    <source>
        <dbReference type="Pfam" id="PF13813"/>
    </source>
</evidence>
<dbReference type="InParanoid" id="F4RNP0"/>
<feature type="transmembrane region" description="Helical" evidence="8">
    <location>
        <begin position="134"/>
        <end position="155"/>
    </location>
</feature>
<keyword evidence="6 8" id="KW-1133">Transmembrane helix</keyword>
<sequence length="361" mass="40562">MLFDIWSFHYAIKALEWGLAGGHLAGKYWARPVSEYSSQKSDVPIGAAAAKDVNTNSWTEVIGWTTEQFFSPRGLQYGWGQKIQPNASSALQMLRRLFVVNLVMVLSLAFLLLTREKGSPSNALTAIGVPEFNSRTIIAEGLGTLSFGVFLISAIDTMFTQFHLSCFLIHGLTRFIPIPSMILRILNPTLSHPVFDSPHTATSLEWFWGKGWHQLFRKDFLFCGALPASRLASKLGGGSKVQKICGLFGAFLVSGVMHEYIIHGIAHKPHPLAHVYFKEFPSAFFFFLIQPIGIILEPFIIPHIPRKIGGGWTWVLLFILLTATPFRKQYAENFRMIDDGFKPLSVWNLWTVLIPGLLYNF</sequence>
<dbReference type="GO" id="GO:0006629">
    <property type="term" value="P:lipid metabolic process"/>
    <property type="evidence" value="ECO:0007669"/>
    <property type="project" value="InterPro"/>
</dbReference>
<evidence type="ECO:0000256" key="1">
    <source>
        <dbReference type="ARBA" id="ARBA00004141"/>
    </source>
</evidence>
<dbReference type="OrthoDB" id="1077582at2759"/>
<dbReference type="RefSeq" id="XP_007410670.1">
    <property type="nucleotide sequence ID" value="XM_007410608.1"/>
</dbReference>
<dbReference type="eggNOG" id="ENOG502SI5I">
    <property type="taxonomic scope" value="Eukaryota"/>
</dbReference>
<dbReference type="Pfam" id="PF13813">
    <property type="entry name" value="MBOAT_2"/>
    <property type="match status" value="1"/>
</dbReference>
<name>F4RNP0_MELLP</name>
<dbReference type="PANTHER" id="PTHR31595:SF57">
    <property type="entry name" value="OS04G0481900 PROTEIN"/>
    <property type="match status" value="1"/>
</dbReference>
<evidence type="ECO:0000256" key="3">
    <source>
        <dbReference type="ARBA" id="ARBA00007282"/>
    </source>
</evidence>
<keyword evidence="11" id="KW-1185">Reference proteome</keyword>
<keyword evidence="4" id="KW-0808">Transferase</keyword>
<dbReference type="AlphaFoldDB" id="F4RNP0"/>
<evidence type="ECO:0000256" key="4">
    <source>
        <dbReference type="ARBA" id="ARBA00022679"/>
    </source>
</evidence>
<comment type="similarity">
    <text evidence="3">Belongs to the wax synthase family.</text>
</comment>
<dbReference type="HOGENOM" id="CLU_030439_1_0_1"/>
<feature type="transmembrane region" description="Helical" evidence="8">
    <location>
        <begin position="308"/>
        <end position="326"/>
    </location>
</feature>
<dbReference type="PANTHER" id="PTHR31595">
    <property type="entry name" value="LONG-CHAIN-ALCOHOL O-FATTY-ACYLTRANSFERASE 3-RELATED"/>
    <property type="match status" value="1"/>
</dbReference>
<evidence type="ECO:0000256" key="5">
    <source>
        <dbReference type="ARBA" id="ARBA00022692"/>
    </source>
</evidence>
<feature type="transmembrane region" description="Helical" evidence="8">
    <location>
        <begin position="241"/>
        <end position="262"/>
    </location>
</feature>
<dbReference type="VEuPathDB" id="FungiDB:MELLADRAFT_52694"/>
<dbReference type="KEGG" id="mlr:MELLADRAFT_52694"/>
<dbReference type="Proteomes" id="UP000001072">
    <property type="component" value="Unassembled WGS sequence"/>
</dbReference>
<protein>
    <recommendedName>
        <fullName evidence="9">Wax synthase domain-containing protein</fullName>
    </recommendedName>
</protein>
<comment type="subcellular location">
    <subcellularLocation>
        <location evidence="1">Membrane</location>
        <topology evidence="1">Multi-pass membrane protein</topology>
    </subcellularLocation>
</comment>
<evidence type="ECO:0000313" key="10">
    <source>
        <dbReference type="EMBL" id="EGG06019.1"/>
    </source>
</evidence>
<dbReference type="GeneID" id="18928833"/>
<dbReference type="InterPro" id="IPR032805">
    <property type="entry name" value="Wax_synthase_dom"/>
</dbReference>
<reference evidence="11" key="1">
    <citation type="journal article" date="2011" name="Proc. Natl. Acad. Sci. U.S.A.">
        <title>Obligate biotrophy features unraveled by the genomic analysis of rust fungi.</title>
        <authorList>
            <person name="Duplessis S."/>
            <person name="Cuomo C.A."/>
            <person name="Lin Y.-C."/>
            <person name="Aerts A."/>
            <person name="Tisserant E."/>
            <person name="Veneault-Fourrey C."/>
            <person name="Joly D.L."/>
            <person name="Hacquard S."/>
            <person name="Amselem J."/>
            <person name="Cantarel B.L."/>
            <person name="Chiu R."/>
            <person name="Coutinho P.M."/>
            <person name="Feau N."/>
            <person name="Field M."/>
            <person name="Frey P."/>
            <person name="Gelhaye E."/>
            <person name="Goldberg J."/>
            <person name="Grabherr M.G."/>
            <person name="Kodira C.D."/>
            <person name="Kohler A."/>
            <person name="Kuees U."/>
            <person name="Lindquist E.A."/>
            <person name="Lucas S.M."/>
            <person name="Mago R."/>
            <person name="Mauceli E."/>
            <person name="Morin E."/>
            <person name="Murat C."/>
            <person name="Pangilinan J.L."/>
            <person name="Park R."/>
            <person name="Pearson M."/>
            <person name="Quesneville H."/>
            <person name="Rouhier N."/>
            <person name="Sakthikumar S."/>
            <person name="Salamov A.A."/>
            <person name="Schmutz J."/>
            <person name="Selles B."/>
            <person name="Shapiro H."/>
            <person name="Tanguay P."/>
            <person name="Tuskan G.A."/>
            <person name="Henrissat B."/>
            <person name="Van de Peer Y."/>
            <person name="Rouze P."/>
            <person name="Ellis J.G."/>
            <person name="Dodds P.N."/>
            <person name="Schein J.E."/>
            <person name="Zhong S."/>
            <person name="Hamelin R.C."/>
            <person name="Grigoriev I.V."/>
            <person name="Szabo L.J."/>
            <person name="Martin F."/>
        </authorList>
    </citation>
    <scope>NUCLEOTIDE SEQUENCE [LARGE SCALE GENOMIC DNA]</scope>
    <source>
        <strain evidence="11">98AG31 / pathotype 3-4-7</strain>
    </source>
</reference>
<evidence type="ECO:0000256" key="2">
    <source>
        <dbReference type="ARBA" id="ARBA00005179"/>
    </source>
</evidence>
<feature type="domain" description="Wax synthase" evidence="9">
    <location>
        <begin position="193"/>
        <end position="268"/>
    </location>
</feature>
<organism evidence="11">
    <name type="scientific">Melampsora larici-populina (strain 98AG31 / pathotype 3-4-7)</name>
    <name type="common">Poplar leaf rust fungus</name>
    <dbReference type="NCBI Taxonomy" id="747676"/>
    <lineage>
        <taxon>Eukaryota</taxon>
        <taxon>Fungi</taxon>
        <taxon>Dikarya</taxon>
        <taxon>Basidiomycota</taxon>
        <taxon>Pucciniomycotina</taxon>
        <taxon>Pucciniomycetes</taxon>
        <taxon>Pucciniales</taxon>
        <taxon>Melampsoraceae</taxon>
        <taxon>Melampsora</taxon>
    </lineage>
</organism>
<comment type="pathway">
    <text evidence="2">Secondary metabolite biosynthesis.</text>
</comment>
<dbReference type="GO" id="GO:0008374">
    <property type="term" value="F:O-acyltransferase activity"/>
    <property type="evidence" value="ECO:0007669"/>
    <property type="project" value="InterPro"/>
</dbReference>
<dbReference type="GO" id="GO:0016020">
    <property type="term" value="C:membrane"/>
    <property type="evidence" value="ECO:0007669"/>
    <property type="project" value="UniProtKB-SubCell"/>
</dbReference>
<accession>F4RNP0</accession>
<evidence type="ECO:0000256" key="7">
    <source>
        <dbReference type="ARBA" id="ARBA00023136"/>
    </source>
</evidence>
<dbReference type="EMBL" id="GL883110">
    <property type="protein sequence ID" value="EGG06019.1"/>
    <property type="molecule type" value="Genomic_DNA"/>
</dbReference>
<evidence type="ECO:0000313" key="11">
    <source>
        <dbReference type="Proteomes" id="UP000001072"/>
    </source>
</evidence>
<keyword evidence="5 8" id="KW-0812">Transmembrane</keyword>